<gene>
    <name evidence="1" type="ORF">ENV17_04420</name>
</gene>
<dbReference type="AlphaFoldDB" id="A0A7C4FEU2"/>
<accession>A0A7C4FEU2</accession>
<proteinExistence type="predicted"/>
<comment type="caution">
    <text evidence="1">The sequence shown here is derived from an EMBL/GenBank/DDBJ whole genome shotgun (WGS) entry which is preliminary data.</text>
</comment>
<name>A0A7C4FEU2_THEPE</name>
<evidence type="ECO:0000313" key="1">
    <source>
        <dbReference type="EMBL" id="HGI43611.1"/>
    </source>
</evidence>
<dbReference type="EMBL" id="DTFI01000110">
    <property type="protein sequence ID" value="HGI43611.1"/>
    <property type="molecule type" value="Genomic_DNA"/>
</dbReference>
<protein>
    <submittedName>
        <fullName evidence="1">Uncharacterized protein</fullName>
    </submittedName>
</protein>
<organism evidence="1">
    <name type="scientific">Thermofilum pendens</name>
    <dbReference type="NCBI Taxonomy" id="2269"/>
    <lineage>
        <taxon>Archaea</taxon>
        <taxon>Thermoproteota</taxon>
        <taxon>Thermoprotei</taxon>
        <taxon>Thermofilales</taxon>
        <taxon>Thermofilaceae</taxon>
        <taxon>Thermofilum</taxon>
    </lineage>
</organism>
<sequence>MLVLVEGVSGAGFVKGIAEKVGAAIIVRHLRGNRPDKAKRLIEAVHAERVVVLKDEHRYPDLVELMERELGSSAIVVRVKCSVEPWILIGLHAESSEACDDPVRRLREVLARKGLAKVPPRARGCMRSWRRRWTSRGLRSAVHLSASF</sequence>
<reference evidence="1" key="1">
    <citation type="journal article" date="2020" name="mSystems">
        <title>Genome- and Community-Level Interaction Insights into Carbon Utilization and Element Cycling Functions of Hydrothermarchaeota in Hydrothermal Sediment.</title>
        <authorList>
            <person name="Zhou Z."/>
            <person name="Liu Y."/>
            <person name="Xu W."/>
            <person name="Pan J."/>
            <person name="Luo Z.H."/>
            <person name="Li M."/>
        </authorList>
    </citation>
    <scope>NUCLEOTIDE SEQUENCE [LARGE SCALE GENOMIC DNA]</scope>
    <source>
        <strain evidence="1">SpSt-735</strain>
    </source>
</reference>